<dbReference type="PANTHER" id="PTHR47327">
    <property type="entry name" value="FI18240P1-RELATED"/>
    <property type="match status" value="1"/>
</dbReference>
<sequence>MHTDEGFVVSFAAVFGIFGSGLLARSGMGTETVMLIDDRGCPVEPAIFPALEKSGDSKSLVAPFQAFKFASESTVKFQLTVSFCLDVCTSVRCEDEETKEVHQSYGRKKRSSDLPDTKTLELQSGDVVTDITMETPLFMVSSGKHPQSSEMTTQRKFTTTAGKKLN</sequence>
<proteinExistence type="predicted"/>
<reference evidence="4 5" key="1">
    <citation type="submission" date="2021-06" db="EMBL/GenBank/DDBJ databases">
        <title>Caerostris darwini draft genome.</title>
        <authorList>
            <person name="Kono N."/>
            <person name="Arakawa K."/>
        </authorList>
    </citation>
    <scope>NUCLEOTIDE SEQUENCE [LARGE SCALE GENOMIC DNA]</scope>
</reference>
<evidence type="ECO:0000313" key="5">
    <source>
        <dbReference type="Proteomes" id="UP001054837"/>
    </source>
</evidence>
<accession>A0AAV4WH63</accession>
<dbReference type="InterPro" id="IPR052774">
    <property type="entry name" value="Celegans_DevNeuronal_Protein"/>
</dbReference>
<protein>
    <submittedName>
        <fullName evidence="4">ZP domain-containing protein</fullName>
    </submittedName>
</protein>
<dbReference type="PANTHER" id="PTHR47327:SF1">
    <property type="entry name" value="RE15579P"/>
    <property type="match status" value="1"/>
</dbReference>
<dbReference type="Proteomes" id="UP001054837">
    <property type="component" value="Unassembled WGS sequence"/>
</dbReference>
<dbReference type="GO" id="GO:0009653">
    <property type="term" value="P:anatomical structure morphogenesis"/>
    <property type="evidence" value="ECO:0007669"/>
    <property type="project" value="TreeGrafter"/>
</dbReference>
<feature type="domain" description="ZP" evidence="3">
    <location>
        <begin position="1"/>
        <end position="100"/>
    </location>
</feature>
<dbReference type="EMBL" id="BPLQ01014688">
    <property type="protein sequence ID" value="GIY82122.1"/>
    <property type="molecule type" value="Genomic_DNA"/>
</dbReference>
<gene>
    <name evidence="4" type="primary">AVEN_60014_1</name>
    <name evidence="4" type="ORF">CDAR_506091</name>
</gene>
<comment type="caution">
    <text evidence="4">The sequence shown here is derived from an EMBL/GenBank/DDBJ whole genome shotgun (WGS) entry which is preliminary data.</text>
</comment>
<evidence type="ECO:0000256" key="1">
    <source>
        <dbReference type="SAM" id="MobiDB-lite"/>
    </source>
</evidence>
<evidence type="ECO:0000256" key="2">
    <source>
        <dbReference type="SAM" id="Phobius"/>
    </source>
</evidence>
<dbReference type="PROSITE" id="PS51034">
    <property type="entry name" value="ZP_2"/>
    <property type="match status" value="1"/>
</dbReference>
<keyword evidence="2" id="KW-0812">Transmembrane</keyword>
<dbReference type="InterPro" id="IPR001507">
    <property type="entry name" value="ZP_dom"/>
</dbReference>
<keyword evidence="5" id="KW-1185">Reference proteome</keyword>
<feature type="region of interest" description="Disordered" evidence="1">
    <location>
        <begin position="100"/>
        <end position="119"/>
    </location>
</feature>
<feature type="region of interest" description="Disordered" evidence="1">
    <location>
        <begin position="140"/>
        <end position="166"/>
    </location>
</feature>
<feature type="transmembrane region" description="Helical" evidence="2">
    <location>
        <begin position="6"/>
        <end position="24"/>
    </location>
</feature>
<keyword evidence="2" id="KW-1133">Transmembrane helix</keyword>
<keyword evidence="2" id="KW-0472">Membrane</keyword>
<evidence type="ECO:0000313" key="4">
    <source>
        <dbReference type="EMBL" id="GIY82122.1"/>
    </source>
</evidence>
<evidence type="ECO:0000259" key="3">
    <source>
        <dbReference type="PROSITE" id="PS51034"/>
    </source>
</evidence>
<organism evidence="4 5">
    <name type="scientific">Caerostris darwini</name>
    <dbReference type="NCBI Taxonomy" id="1538125"/>
    <lineage>
        <taxon>Eukaryota</taxon>
        <taxon>Metazoa</taxon>
        <taxon>Ecdysozoa</taxon>
        <taxon>Arthropoda</taxon>
        <taxon>Chelicerata</taxon>
        <taxon>Arachnida</taxon>
        <taxon>Araneae</taxon>
        <taxon>Araneomorphae</taxon>
        <taxon>Entelegynae</taxon>
        <taxon>Araneoidea</taxon>
        <taxon>Araneidae</taxon>
        <taxon>Caerostris</taxon>
    </lineage>
</organism>
<feature type="compositionally biased region" description="Polar residues" evidence="1">
    <location>
        <begin position="144"/>
        <end position="166"/>
    </location>
</feature>
<dbReference type="AlphaFoldDB" id="A0AAV4WH63"/>
<name>A0AAV4WH63_9ARAC</name>